<evidence type="ECO:0000313" key="8">
    <source>
        <dbReference type="Proteomes" id="UP000008983"/>
    </source>
</evidence>
<dbReference type="GO" id="GO:0046872">
    <property type="term" value="F:metal ion binding"/>
    <property type="evidence" value="ECO:0007669"/>
    <property type="project" value="UniProtKB-KW"/>
</dbReference>
<dbReference type="STRING" id="857967.G0R5R3"/>
<dbReference type="PROSITE" id="PS51845">
    <property type="entry name" value="PDEASE_I_2"/>
    <property type="match status" value="1"/>
</dbReference>
<comment type="cofactor">
    <cofactor evidence="5">
        <name>a divalent metal cation</name>
        <dbReference type="ChEBI" id="CHEBI:60240"/>
    </cofactor>
    <text evidence="5">Binds 2 divalent metal cations per subunit. Site 1 may preferentially bind zinc ions, while site 2 has a preference for magnesium and/or manganese ions.</text>
</comment>
<dbReference type="InterPro" id="IPR002073">
    <property type="entry name" value="PDEase_catalytic_dom"/>
</dbReference>
<dbReference type="SUPFAM" id="SSF109604">
    <property type="entry name" value="HD-domain/PDEase-like"/>
    <property type="match status" value="1"/>
</dbReference>
<comment type="similarity">
    <text evidence="5">Belongs to the cyclic nucleotide phosphodiesterase family.</text>
</comment>
<feature type="active site" description="Proton donor" evidence="3">
    <location>
        <position position="355"/>
    </location>
</feature>
<dbReference type="SMART" id="SM00471">
    <property type="entry name" value="HDc"/>
    <property type="match status" value="1"/>
</dbReference>
<dbReference type="EMBL" id="GL984382">
    <property type="protein sequence ID" value="EGR27193.1"/>
    <property type="molecule type" value="Genomic_DNA"/>
</dbReference>
<evidence type="ECO:0000256" key="3">
    <source>
        <dbReference type="PIRSR" id="PIRSR623088-1"/>
    </source>
</evidence>
<name>G0R5R3_ICHMU</name>
<proteinExistence type="inferred from homology"/>
<feature type="binding site" evidence="4">
    <location>
        <position position="396"/>
    </location>
    <ligand>
        <name>Zn(2+)</name>
        <dbReference type="ChEBI" id="CHEBI:29105"/>
        <label>2</label>
    </ligand>
</feature>
<dbReference type="OrthoDB" id="286557at2759"/>
<dbReference type="PANTHER" id="PTHR11347">
    <property type="entry name" value="CYCLIC NUCLEOTIDE PHOSPHODIESTERASE"/>
    <property type="match status" value="1"/>
</dbReference>
<feature type="domain" description="PDEase" evidence="6">
    <location>
        <begin position="272"/>
        <end position="606"/>
    </location>
</feature>
<dbReference type="Pfam" id="PF00233">
    <property type="entry name" value="PDEase_I"/>
    <property type="match status" value="1"/>
</dbReference>
<evidence type="ECO:0000256" key="4">
    <source>
        <dbReference type="PIRSR" id="PIRSR623088-3"/>
    </source>
</evidence>
<reference evidence="7 8" key="1">
    <citation type="submission" date="2011-07" db="EMBL/GenBank/DDBJ databases">
        <authorList>
            <person name="Coyne R."/>
            <person name="Brami D."/>
            <person name="Johnson J."/>
            <person name="Hostetler J."/>
            <person name="Hannick L."/>
            <person name="Clark T."/>
            <person name="Cassidy-Hanley D."/>
            <person name="Inman J."/>
        </authorList>
    </citation>
    <scope>NUCLEOTIDE SEQUENCE [LARGE SCALE GENOMIC DNA]</scope>
    <source>
        <strain evidence="7 8">G5</strain>
    </source>
</reference>
<dbReference type="RefSeq" id="XP_004024077.1">
    <property type="nucleotide sequence ID" value="XM_004024028.1"/>
</dbReference>
<dbReference type="InterPro" id="IPR023174">
    <property type="entry name" value="PDEase_CS"/>
</dbReference>
<dbReference type="InterPro" id="IPR023088">
    <property type="entry name" value="PDEase"/>
</dbReference>
<dbReference type="PRINTS" id="PR00387">
    <property type="entry name" value="PDIESTERASE1"/>
</dbReference>
<evidence type="ECO:0000313" key="7">
    <source>
        <dbReference type="EMBL" id="EGR27193.1"/>
    </source>
</evidence>
<dbReference type="PROSITE" id="PS00126">
    <property type="entry name" value="PDEASE_I_1"/>
    <property type="match status" value="1"/>
</dbReference>
<dbReference type="GeneID" id="14903252"/>
<dbReference type="Gene3D" id="1.10.1300.10">
    <property type="entry name" value="3'5'-cyclic nucleotide phosphodiesterase, catalytic domain"/>
    <property type="match status" value="1"/>
</dbReference>
<feature type="binding site" evidence="4">
    <location>
        <position position="395"/>
    </location>
    <ligand>
        <name>Zn(2+)</name>
        <dbReference type="ChEBI" id="CHEBI:29105"/>
        <label>1</label>
    </ligand>
</feature>
<gene>
    <name evidence="7" type="ORF">IMG5_200380</name>
</gene>
<dbReference type="InParanoid" id="G0R5R3"/>
<accession>G0R5R3</accession>
<keyword evidence="2 5" id="KW-0378">Hydrolase</keyword>
<keyword evidence="1 4" id="KW-0479">Metal-binding</keyword>
<dbReference type="GO" id="GO:0007165">
    <property type="term" value="P:signal transduction"/>
    <property type="evidence" value="ECO:0007669"/>
    <property type="project" value="InterPro"/>
</dbReference>
<dbReference type="OMA" id="WCFDITV"/>
<evidence type="ECO:0000256" key="2">
    <source>
        <dbReference type="ARBA" id="ARBA00022801"/>
    </source>
</evidence>
<dbReference type="InterPro" id="IPR003607">
    <property type="entry name" value="HD/PDEase_dom"/>
</dbReference>
<dbReference type="CDD" id="cd00077">
    <property type="entry name" value="HDc"/>
    <property type="match status" value="1"/>
</dbReference>
<dbReference type="EC" id="3.1.4.-" evidence="5"/>
<dbReference type="AlphaFoldDB" id="G0R5R3"/>
<evidence type="ECO:0000259" key="6">
    <source>
        <dbReference type="PROSITE" id="PS51845"/>
    </source>
</evidence>
<evidence type="ECO:0000256" key="1">
    <source>
        <dbReference type="ARBA" id="ARBA00022723"/>
    </source>
</evidence>
<feature type="binding site" evidence="4">
    <location>
        <position position="359"/>
    </location>
    <ligand>
        <name>Zn(2+)</name>
        <dbReference type="ChEBI" id="CHEBI:29105"/>
        <label>1</label>
    </ligand>
</feature>
<sequence>MRMVYIFRNKNIFIYFINSKILHCNDQLFKEITKQNQWNVIINNGFINIPIGDSKKVQYIIQLEQFKLNIFTFVERLTKYWRYFTGLISNYSMKEFIMQIIELKTPESIFFLFNKKRQLIYQPLPLPSNLEYFFKIIQQLIFLLKNNSFIYIPENHQMGQLLGIDDVIFEEENKKLIKKVINELEKGELNFGNVDAKQYQIGQLNIKYRNLLMQINQFLQKNKYKYKQIKITDDFFKDSYVIEYYHTDLPIKFKSNMQKLLTKFQQSFDRIETTPFNNQISKYSLQQVSPSDQNLLQSWDFPYDKIENIEDKIRYIWCMFDLKGYVKQMNIEKDVFYKFMHQCIKEYDKNNNPFHNFQHALAVSHAIFYFLNQKLLDQYLDTIEQFTLLFSAMGHDVSHTGHTNTFEIATQSKIAIKYNDESVLENHHASSLFKLLYQNNFLVNLTAEETQNMRKFCISNILSTDMKKHKDLTQAFEIKLACASQERIDLIKNEADKKLMCGFVVHVADLTGPTKINDLSKEWSFRICREFTQQVEEEKKLGIPVTPYLLGLDQLEIIAKQESNFSKVIVLPLYNVFIKFVGEEYKFMITNCENNIKEWEKIQIQEKIKNAEQ</sequence>
<feature type="binding site" evidence="4">
    <location>
        <position position="396"/>
    </location>
    <ligand>
        <name>Zn(2+)</name>
        <dbReference type="ChEBI" id="CHEBI:29105"/>
        <label>1</label>
    </ligand>
</feature>
<dbReference type="eggNOG" id="KOG3688">
    <property type="taxonomic scope" value="Eukaryota"/>
</dbReference>
<dbReference type="Proteomes" id="UP000008983">
    <property type="component" value="Unassembled WGS sequence"/>
</dbReference>
<keyword evidence="8" id="KW-1185">Reference proteome</keyword>
<protein>
    <recommendedName>
        <fullName evidence="5">Phosphodiesterase</fullName>
        <ecNumber evidence="5">3.1.4.-</ecNumber>
    </recommendedName>
</protein>
<feature type="binding site" evidence="4">
    <location>
        <position position="509"/>
    </location>
    <ligand>
        <name>Zn(2+)</name>
        <dbReference type="ChEBI" id="CHEBI:29105"/>
        <label>1</label>
    </ligand>
</feature>
<dbReference type="InterPro" id="IPR036971">
    <property type="entry name" value="PDEase_catalytic_dom_sf"/>
</dbReference>
<evidence type="ECO:0000256" key="5">
    <source>
        <dbReference type="RuleBase" id="RU363067"/>
    </source>
</evidence>
<dbReference type="GO" id="GO:0004114">
    <property type="term" value="F:3',5'-cyclic-nucleotide phosphodiesterase activity"/>
    <property type="evidence" value="ECO:0007669"/>
    <property type="project" value="InterPro"/>
</dbReference>
<organism evidence="7 8">
    <name type="scientific">Ichthyophthirius multifiliis</name>
    <name type="common">White spot disease agent</name>
    <name type="synonym">Ich</name>
    <dbReference type="NCBI Taxonomy" id="5932"/>
    <lineage>
        <taxon>Eukaryota</taxon>
        <taxon>Sar</taxon>
        <taxon>Alveolata</taxon>
        <taxon>Ciliophora</taxon>
        <taxon>Intramacronucleata</taxon>
        <taxon>Oligohymenophorea</taxon>
        <taxon>Hymenostomatida</taxon>
        <taxon>Ophryoglenina</taxon>
        <taxon>Ichthyophthirius</taxon>
    </lineage>
</organism>